<evidence type="ECO:0000256" key="3">
    <source>
        <dbReference type="ARBA" id="ARBA00022793"/>
    </source>
</evidence>
<feature type="binding site" evidence="7">
    <location>
        <position position="135"/>
    </location>
    <ligand>
        <name>substrate</name>
    </ligand>
</feature>
<dbReference type="HAMAP" id="MF_01200_B">
    <property type="entry name" value="OMPdecase_type1_B"/>
    <property type="match status" value="1"/>
</dbReference>
<evidence type="ECO:0000256" key="7">
    <source>
        <dbReference type="HAMAP-Rule" id="MF_01200"/>
    </source>
</evidence>
<keyword evidence="11" id="KW-1185">Reference proteome</keyword>
<accession>A0ABW8NLN3</accession>
<feature type="active site" description="Proton donor" evidence="7">
    <location>
        <position position="78"/>
    </location>
</feature>
<dbReference type="GO" id="GO:0004590">
    <property type="term" value="F:orotidine-5'-phosphate decarboxylase activity"/>
    <property type="evidence" value="ECO:0007669"/>
    <property type="project" value="UniProtKB-EC"/>
</dbReference>
<evidence type="ECO:0000256" key="6">
    <source>
        <dbReference type="ARBA" id="ARBA00049157"/>
    </source>
</evidence>
<dbReference type="Proteomes" id="UP001620597">
    <property type="component" value="Unassembled WGS sequence"/>
</dbReference>
<comment type="pathway">
    <text evidence="2 7 8">Pyrimidine metabolism; UMP biosynthesis via de novo pathway; UMP from orotate: step 2/2.</text>
</comment>
<gene>
    <name evidence="7 10" type="primary">pyrF</name>
    <name evidence="10" type="ORF">WG929_15770</name>
</gene>
<feature type="binding site" evidence="7">
    <location>
        <begin position="76"/>
        <end position="85"/>
    </location>
    <ligand>
        <name>substrate</name>
    </ligand>
</feature>
<dbReference type="Pfam" id="PF00215">
    <property type="entry name" value="OMPdecase"/>
    <property type="match status" value="1"/>
</dbReference>
<feature type="binding site" evidence="7">
    <location>
        <position position="27"/>
    </location>
    <ligand>
        <name>substrate</name>
    </ligand>
</feature>
<evidence type="ECO:0000256" key="2">
    <source>
        <dbReference type="ARBA" id="ARBA00004861"/>
    </source>
</evidence>
<evidence type="ECO:0000256" key="1">
    <source>
        <dbReference type="ARBA" id="ARBA00002356"/>
    </source>
</evidence>
<dbReference type="InterPro" id="IPR014732">
    <property type="entry name" value="OMPdecase"/>
</dbReference>
<name>A0ABW8NLN3_9GAMM</name>
<dbReference type="SUPFAM" id="SSF51366">
    <property type="entry name" value="Ribulose-phoshate binding barrel"/>
    <property type="match status" value="1"/>
</dbReference>
<dbReference type="InterPro" id="IPR018089">
    <property type="entry name" value="OMPdecase_AS"/>
</dbReference>
<evidence type="ECO:0000256" key="5">
    <source>
        <dbReference type="ARBA" id="ARBA00023239"/>
    </source>
</evidence>
<feature type="binding site" evidence="7">
    <location>
        <position position="49"/>
    </location>
    <ligand>
        <name>substrate</name>
    </ligand>
</feature>
<dbReference type="InterPro" id="IPR047596">
    <property type="entry name" value="OMPdecase_bac"/>
</dbReference>
<dbReference type="NCBIfam" id="TIGR01740">
    <property type="entry name" value="pyrF"/>
    <property type="match status" value="1"/>
</dbReference>
<dbReference type="RefSeq" id="WP_416206858.1">
    <property type="nucleotide sequence ID" value="NZ_JBBKTX010000021.1"/>
</dbReference>
<comment type="subunit">
    <text evidence="7">Homodimer.</text>
</comment>
<feature type="binding site" evidence="7">
    <location>
        <position position="225"/>
    </location>
    <ligand>
        <name>substrate</name>
    </ligand>
</feature>
<comment type="similarity">
    <text evidence="7">Belongs to the OMP decarboxylase family. Type 1 subfamily.</text>
</comment>
<comment type="function">
    <text evidence="1 7">Catalyzes the decarboxylation of orotidine 5'-monophosphate (OMP) to uridine 5'-monophosphate (UMP).</text>
</comment>
<comment type="catalytic activity">
    <reaction evidence="6 7 8">
        <text>orotidine 5'-phosphate + H(+) = UMP + CO2</text>
        <dbReference type="Rhea" id="RHEA:11596"/>
        <dbReference type="ChEBI" id="CHEBI:15378"/>
        <dbReference type="ChEBI" id="CHEBI:16526"/>
        <dbReference type="ChEBI" id="CHEBI:57538"/>
        <dbReference type="ChEBI" id="CHEBI:57865"/>
        <dbReference type="EC" id="4.1.1.23"/>
    </reaction>
</comment>
<feature type="binding site" evidence="7">
    <location>
        <position position="205"/>
    </location>
    <ligand>
        <name>substrate</name>
    </ligand>
</feature>
<feature type="domain" description="Orotidine 5'-phosphate decarboxylase" evidence="9">
    <location>
        <begin position="21"/>
        <end position="241"/>
    </location>
</feature>
<dbReference type="Gene3D" id="3.20.20.70">
    <property type="entry name" value="Aldolase class I"/>
    <property type="match status" value="1"/>
</dbReference>
<dbReference type="InterPro" id="IPR001754">
    <property type="entry name" value="OMPdeCOase_dom"/>
</dbReference>
<evidence type="ECO:0000256" key="8">
    <source>
        <dbReference type="RuleBase" id="RU000512"/>
    </source>
</evidence>
<keyword evidence="3 7" id="KW-0210">Decarboxylase</keyword>
<dbReference type="EC" id="4.1.1.23" evidence="7"/>
<dbReference type="PROSITE" id="PS00156">
    <property type="entry name" value="OMPDECASE"/>
    <property type="match status" value="1"/>
</dbReference>
<dbReference type="NCBIfam" id="NF001273">
    <property type="entry name" value="PRK00230.1"/>
    <property type="match status" value="1"/>
</dbReference>
<protein>
    <recommendedName>
        <fullName evidence="7">Orotidine 5'-phosphate decarboxylase</fullName>
        <ecNumber evidence="7">4.1.1.23</ecNumber>
    </recommendedName>
    <alternativeName>
        <fullName evidence="7">OMP decarboxylase</fullName>
        <shortName evidence="7">OMPDCase</shortName>
        <shortName evidence="7">OMPdecase</shortName>
    </alternativeName>
</protein>
<dbReference type="PANTHER" id="PTHR32119">
    <property type="entry name" value="OROTIDINE 5'-PHOSPHATE DECARBOXYLASE"/>
    <property type="match status" value="1"/>
</dbReference>
<dbReference type="InterPro" id="IPR013785">
    <property type="entry name" value="Aldolase_TIM"/>
</dbReference>
<organism evidence="10 11">
    <name type="scientific">Oceanobacter antarcticus</name>
    <dbReference type="NCBI Taxonomy" id="3133425"/>
    <lineage>
        <taxon>Bacteria</taxon>
        <taxon>Pseudomonadati</taxon>
        <taxon>Pseudomonadota</taxon>
        <taxon>Gammaproteobacteria</taxon>
        <taxon>Oceanospirillales</taxon>
        <taxon>Oceanospirillaceae</taxon>
        <taxon>Oceanobacter</taxon>
    </lineage>
</organism>
<evidence type="ECO:0000256" key="4">
    <source>
        <dbReference type="ARBA" id="ARBA00022975"/>
    </source>
</evidence>
<dbReference type="InterPro" id="IPR011060">
    <property type="entry name" value="RibuloseP-bd_barrel"/>
</dbReference>
<keyword evidence="5 7" id="KW-0456">Lyase</keyword>
<feature type="binding site" evidence="7">
    <location>
        <position position="196"/>
    </location>
    <ligand>
        <name>substrate</name>
    </ligand>
</feature>
<dbReference type="PANTHER" id="PTHR32119:SF2">
    <property type="entry name" value="OROTIDINE 5'-PHOSPHATE DECARBOXYLASE"/>
    <property type="match status" value="1"/>
</dbReference>
<feature type="binding site" evidence="7">
    <location>
        <position position="226"/>
    </location>
    <ligand>
        <name>substrate</name>
    </ligand>
</feature>
<reference evidence="10 11" key="1">
    <citation type="submission" date="2024-03" db="EMBL/GenBank/DDBJ databases">
        <title>High-quality draft genome sequence of Oceanobacter sp. wDCs-4.</title>
        <authorList>
            <person name="Dong C."/>
        </authorList>
    </citation>
    <scope>NUCLEOTIDE SEQUENCE [LARGE SCALE GENOMIC DNA]</scope>
    <source>
        <strain evidence="11">wDCs-4</strain>
    </source>
</reference>
<dbReference type="EMBL" id="JBBKTX010000021">
    <property type="protein sequence ID" value="MFK4753872.1"/>
    <property type="molecule type" value="Genomic_DNA"/>
</dbReference>
<sequence>MTTVTSTPVLSAVVSSSVVSPIVVALDYSSVDAALAMAKLLDPARCRVKVGKELFTSAGPLVIEQLQQLGFEVFLDLKFHDIPNTCAKSVAAAADLGVWMVNVHASGGRRMMEAARNELDKRASRPFLIGVTVLTSMDSVDLVELGLSVTPEEHVVRLATLAQSSGLDGVVCSANELAVIRQHCGDDFKTVTPGIRPSWSDNQDQKRVMTPEQAVAAGVDYMVVGRPITQSEDPAASCQRILDSLA</sequence>
<evidence type="ECO:0000313" key="10">
    <source>
        <dbReference type="EMBL" id="MFK4753872.1"/>
    </source>
</evidence>
<evidence type="ECO:0000259" key="9">
    <source>
        <dbReference type="SMART" id="SM00934"/>
    </source>
</evidence>
<dbReference type="SMART" id="SM00934">
    <property type="entry name" value="OMPdecase"/>
    <property type="match status" value="1"/>
</dbReference>
<keyword evidence="4 7" id="KW-0665">Pyrimidine biosynthesis</keyword>
<comment type="caution">
    <text evidence="10">The sequence shown here is derived from an EMBL/GenBank/DDBJ whole genome shotgun (WGS) entry which is preliminary data.</text>
</comment>
<proteinExistence type="inferred from homology"/>
<evidence type="ECO:0000313" key="11">
    <source>
        <dbReference type="Proteomes" id="UP001620597"/>
    </source>
</evidence>
<dbReference type="CDD" id="cd04725">
    <property type="entry name" value="OMP_decarboxylase_like"/>
    <property type="match status" value="1"/>
</dbReference>